<reference evidence="1 2" key="1">
    <citation type="submission" date="2019-02" db="EMBL/GenBank/DDBJ databases">
        <title>Deep-cultivation of Planctomycetes and their phenomic and genomic characterization uncovers novel biology.</title>
        <authorList>
            <person name="Wiegand S."/>
            <person name="Jogler M."/>
            <person name="Boedeker C."/>
            <person name="Pinto D."/>
            <person name="Vollmers J."/>
            <person name="Rivas-Marin E."/>
            <person name="Kohn T."/>
            <person name="Peeters S.H."/>
            <person name="Heuer A."/>
            <person name="Rast P."/>
            <person name="Oberbeckmann S."/>
            <person name="Bunk B."/>
            <person name="Jeske O."/>
            <person name="Meyerdierks A."/>
            <person name="Storesund J.E."/>
            <person name="Kallscheuer N."/>
            <person name="Luecker S."/>
            <person name="Lage O.M."/>
            <person name="Pohl T."/>
            <person name="Merkel B.J."/>
            <person name="Hornburger P."/>
            <person name="Mueller R.-W."/>
            <person name="Bruemmer F."/>
            <person name="Labrenz M."/>
            <person name="Spormann A.M."/>
            <person name="Op den Camp H."/>
            <person name="Overmann J."/>
            <person name="Amann R."/>
            <person name="Jetten M.S.M."/>
            <person name="Mascher T."/>
            <person name="Medema M.H."/>
            <person name="Devos D.P."/>
            <person name="Kaster A.-K."/>
            <person name="Ovreas L."/>
            <person name="Rohde M."/>
            <person name="Galperin M.Y."/>
            <person name="Jogler C."/>
        </authorList>
    </citation>
    <scope>NUCLEOTIDE SEQUENCE [LARGE SCALE GENOMIC DNA]</scope>
    <source>
        <strain evidence="1 2">Mal48</strain>
    </source>
</reference>
<keyword evidence="1" id="KW-0830">Ubiquinone</keyword>
<protein>
    <submittedName>
        <fullName evidence="1">Ubiquinone/menaquinone biosynthesis C-methyltransferase UbiE</fullName>
        <ecNumber evidence="1">2.1.1.163</ecNumber>
    </submittedName>
</protein>
<sequence length="254" mass="28937">MANPIKTVASDMKTLWHLAVRRAKGKTHAERLENFYSGQANNYDDFRRRMLHSREEMIQSVNVPEGGVWVDLGAGTGENAEHIGPDIEKLSQMYLIDLSESLLDQAQQRIDARGWGNVKPVCHDATTFVPAEGQADVVTFSYSLTMIPDWFRAIDHAYSLIKPGGKIGVVDFYVSRKHPDEALKKHPWGTRSFWQPWFASDNVFLSPDHIPYLLNKFETVKLDERRGKIPYLPFIRAPHYLFIGQKPVDAVGQD</sequence>
<proteinExistence type="predicted"/>
<dbReference type="PANTHER" id="PTHR47473:SF1">
    <property type="entry name" value="METHYLTRANSFERASE DOMAIN-CONTAINING PROTEIN"/>
    <property type="match status" value="1"/>
</dbReference>
<dbReference type="EC" id="2.1.1.163" evidence="1"/>
<dbReference type="GO" id="GO:0032259">
    <property type="term" value="P:methylation"/>
    <property type="evidence" value="ECO:0007669"/>
    <property type="project" value="UniProtKB-KW"/>
</dbReference>
<gene>
    <name evidence="1" type="primary">ubiE_2</name>
    <name evidence="1" type="ORF">Mal48_41300</name>
</gene>
<dbReference type="CDD" id="cd02440">
    <property type="entry name" value="AdoMet_MTases"/>
    <property type="match status" value="1"/>
</dbReference>
<evidence type="ECO:0000313" key="1">
    <source>
        <dbReference type="EMBL" id="QDT34857.1"/>
    </source>
</evidence>
<dbReference type="EMBL" id="CP036267">
    <property type="protein sequence ID" value="QDT34857.1"/>
    <property type="molecule type" value="Genomic_DNA"/>
</dbReference>
<dbReference type="KEGG" id="tpol:Mal48_41300"/>
<dbReference type="AlphaFoldDB" id="A0A517QTI9"/>
<dbReference type="Gene3D" id="3.40.50.150">
    <property type="entry name" value="Vaccinia Virus protein VP39"/>
    <property type="match status" value="1"/>
</dbReference>
<keyword evidence="1" id="KW-0808">Transferase</keyword>
<dbReference type="OrthoDB" id="9791837at2"/>
<keyword evidence="2" id="KW-1185">Reference proteome</keyword>
<evidence type="ECO:0000313" key="2">
    <source>
        <dbReference type="Proteomes" id="UP000315724"/>
    </source>
</evidence>
<accession>A0A517QTI9</accession>
<dbReference type="InterPro" id="IPR029063">
    <property type="entry name" value="SAM-dependent_MTases_sf"/>
</dbReference>
<name>A0A517QTI9_9PLAN</name>
<dbReference type="SUPFAM" id="SSF53335">
    <property type="entry name" value="S-adenosyl-L-methionine-dependent methyltransferases"/>
    <property type="match status" value="1"/>
</dbReference>
<dbReference type="PANTHER" id="PTHR47473">
    <property type="entry name" value="BTA1P"/>
    <property type="match status" value="1"/>
</dbReference>
<dbReference type="Pfam" id="PF01209">
    <property type="entry name" value="Ubie_methyltran"/>
    <property type="match status" value="1"/>
</dbReference>
<dbReference type="Proteomes" id="UP000315724">
    <property type="component" value="Chromosome"/>
</dbReference>
<dbReference type="RefSeq" id="WP_145203458.1">
    <property type="nucleotide sequence ID" value="NZ_CP036267.1"/>
</dbReference>
<organism evidence="1 2">
    <name type="scientific">Thalassoglobus polymorphus</name>
    <dbReference type="NCBI Taxonomy" id="2527994"/>
    <lineage>
        <taxon>Bacteria</taxon>
        <taxon>Pseudomonadati</taxon>
        <taxon>Planctomycetota</taxon>
        <taxon>Planctomycetia</taxon>
        <taxon>Planctomycetales</taxon>
        <taxon>Planctomycetaceae</taxon>
        <taxon>Thalassoglobus</taxon>
    </lineage>
</organism>
<dbReference type="GO" id="GO:0043770">
    <property type="term" value="F:demethylmenaquinone methyltransferase activity"/>
    <property type="evidence" value="ECO:0007669"/>
    <property type="project" value="UniProtKB-EC"/>
</dbReference>
<keyword evidence="1" id="KW-0489">Methyltransferase</keyword>